<dbReference type="InterPro" id="IPR012340">
    <property type="entry name" value="NA-bd_OB-fold"/>
</dbReference>
<dbReference type="OrthoDB" id="9797765at2"/>
<dbReference type="InterPro" id="IPR027417">
    <property type="entry name" value="P-loop_NTPase"/>
</dbReference>
<dbReference type="InterPro" id="IPR011990">
    <property type="entry name" value="TPR-like_helical_dom_sf"/>
</dbReference>
<evidence type="ECO:0000313" key="3">
    <source>
        <dbReference type="Proteomes" id="UP000318017"/>
    </source>
</evidence>
<dbReference type="PANTHER" id="PTHR47691:SF3">
    <property type="entry name" value="HTH-TYPE TRANSCRIPTIONAL REGULATOR RV0890C-RELATED"/>
    <property type="match status" value="1"/>
</dbReference>
<dbReference type="SUPFAM" id="SSF48452">
    <property type="entry name" value="TPR-like"/>
    <property type="match status" value="1"/>
</dbReference>
<dbReference type="KEGG" id="ahel:Q31a_57560"/>
<dbReference type="PANTHER" id="PTHR47691">
    <property type="entry name" value="REGULATOR-RELATED"/>
    <property type="match status" value="1"/>
</dbReference>
<feature type="domain" description="NB-ARC" evidence="1">
    <location>
        <begin position="196"/>
        <end position="329"/>
    </location>
</feature>
<dbReference type="SUPFAM" id="SSF52540">
    <property type="entry name" value="P-loop containing nucleoside triphosphate hydrolases"/>
    <property type="match status" value="1"/>
</dbReference>
<proteinExistence type="predicted"/>
<dbReference type="SUPFAM" id="SSF50249">
    <property type="entry name" value="Nucleic acid-binding proteins"/>
    <property type="match status" value="1"/>
</dbReference>
<dbReference type="EMBL" id="CP036298">
    <property type="protein sequence ID" value="QDV27367.1"/>
    <property type="molecule type" value="Genomic_DNA"/>
</dbReference>
<evidence type="ECO:0000259" key="1">
    <source>
        <dbReference type="Pfam" id="PF00931"/>
    </source>
</evidence>
<dbReference type="Gene3D" id="1.25.40.10">
    <property type="entry name" value="Tetratricopeptide repeat domain"/>
    <property type="match status" value="1"/>
</dbReference>
<dbReference type="GO" id="GO:0043531">
    <property type="term" value="F:ADP binding"/>
    <property type="evidence" value="ECO:0007669"/>
    <property type="project" value="InterPro"/>
</dbReference>
<dbReference type="Gene3D" id="3.40.50.300">
    <property type="entry name" value="P-loop containing nucleotide triphosphate hydrolases"/>
    <property type="match status" value="1"/>
</dbReference>
<dbReference type="RefSeq" id="WP_145084649.1">
    <property type="nucleotide sequence ID" value="NZ_CP036298.1"/>
</dbReference>
<dbReference type="Proteomes" id="UP000318017">
    <property type="component" value="Chromosome"/>
</dbReference>
<dbReference type="AlphaFoldDB" id="A0A518GFM6"/>
<dbReference type="InterPro" id="IPR002182">
    <property type="entry name" value="NB-ARC"/>
</dbReference>
<dbReference type="Pfam" id="PF00931">
    <property type="entry name" value="NB-ARC"/>
    <property type="match status" value="1"/>
</dbReference>
<sequence>MKINATRLTLYALLGAVEDDLREILVSNLGETIPLHEILEPGALERCKERALNDGLATVHLSDAIYYLDLGDLCPTCNSNANFFSPDTADYIKQKTALISKLIAIRNRVCHFRPLLGTDFTNVFEAAQALADDDNLMWDALRNCLDKLAHDAGFVLSLKIPSWDVSENAIPHNLPNPDFDETGFIGRQTQLKELKSLIDGHWNVISLIGEGGLGKTAIALQAAYHVVDNCADKYDAVVWVTSKTTVLTSHEIRQIEGAITNSLDLVFKAIHGIGENTDQAKDPIEQLIELMTAFRVFLIVDNLETVLDDRMREFFGRLPDGSKVLVTSRIGIGAYDRPIKIPPFEVRESIELLRKMAKIHSLSTLTAYSNSRLEPYCKRMGNNPLHIKWFVLSVASGSSPEKALADPSLILEFCLSNVYEHLTSDAKSLVDILFFRKHNQTTSELSYLSEMAPIELRKRLNELLTANMAVSSSTALAGGFETTYGITELCRKYLARHHPLPQDRQKVLQRKRQQLVAEKEQQQQLEGGHFNVNSVEVKSNGDVVIAKLLSDALRHTKKHDFDSAFESSDQARELAPTFYETYRVSAWIKNASGDIVGAQEDYEEALELNPNSVKVLYFYAQFQLRAFDDAEAAERLLVKAAGHASDSPEIKLELARCNLYQSKFSKCREIALSVAERESNTERQRTIAFDLALQSEYRAAEAFLVRQEVQLSIAHIENFINLYLKIPAEFVDSKMQKHLSSMLPVPYRAFKYQSDSVSRERLDSIIEKLEELDPSNSLYEIQSGYVKTVKWDRDFGFIAVPGGPDVYFQKRDLIDRADWTDLTEGQPLKYRINSSIERPSAKMIRLVRDLQ</sequence>
<evidence type="ECO:0000313" key="2">
    <source>
        <dbReference type="EMBL" id="QDV27367.1"/>
    </source>
</evidence>
<protein>
    <submittedName>
        <fullName evidence="2">NB-ARC domain protein</fullName>
    </submittedName>
</protein>
<dbReference type="Gene3D" id="2.40.50.140">
    <property type="entry name" value="Nucleic acid-binding proteins"/>
    <property type="match status" value="1"/>
</dbReference>
<keyword evidence="3" id="KW-1185">Reference proteome</keyword>
<gene>
    <name evidence="2" type="ORF">Q31a_57560</name>
</gene>
<organism evidence="2 3">
    <name type="scientific">Aureliella helgolandensis</name>
    <dbReference type="NCBI Taxonomy" id="2527968"/>
    <lineage>
        <taxon>Bacteria</taxon>
        <taxon>Pseudomonadati</taxon>
        <taxon>Planctomycetota</taxon>
        <taxon>Planctomycetia</taxon>
        <taxon>Pirellulales</taxon>
        <taxon>Pirellulaceae</taxon>
        <taxon>Aureliella</taxon>
    </lineage>
</organism>
<reference evidence="2 3" key="1">
    <citation type="submission" date="2019-02" db="EMBL/GenBank/DDBJ databases">
        <title>Deep-cultivation of Planctomycetes and their phenomic and genomic characterization uncovers novel biology.</title>
        <authorList>
            <person name="Wiegand S."/>
            <person name="Jogler M."/>
            <person name="Boedeker C."/>
            <person name="Pinto D."/>
            <person name="Vollmers J."/>
            <person name="Rivas-Marin E."/>
            <person name="Kohn T."/>
            <person name="Peeters S.H."/>
            <person name="Heuer A."/>
            <person name="Rast P."/>
            <person name="Oberbeckmann S."/>
            <person name="Bunk B."/>
            <person name="Jeske O."/>
            <person name="Meyerdierks A."/>
            <person name="Storesund J.E."/>
            <person name="Kallscheuer N."/>
            <person name="Luecker S."/>
            <person name="Lage O.M."/>
            <person name="Pohl T."/>
            <person name="Merkel B.J."/>
            <person name="Hornburger P."/>
            <person name="Mueller R.-W."/>
            <person name="Bruemmer F."/>
            <person name="Labrenz M."/>
            <person name="Spormann A.M."/>
            <person name="Op den Camp H."/>
            <person name="Overmann J."/>
            <person name="Amann R."/>
            <person name="Jetten M.S.M."/>
            <person name="Mascher T."/>
            <person name="Medema M.H."/>
            <person name="Devos D.P."/>
            <person name="Kaster A.-K."/>
            <person name="Ovreas L."/>
            <person name="Rohde M."/>
            <person name="Galperin M.Y."/>
            <person name="Jogler C."/>
        </authorList>
    </citation>
    <scope>NUCLEOTIDE SEQUENCE [LARGE SCALE GENOMIC DNA]</scope>
    <source>
        <strain evidence="2 3">Q31a</strain>
    </source>
</reference>
<accession>A0A518GFM6</accession>
<name>A0A518GFM6_9BACT</name>